<evidence type="ECO:0000313" key="2">
    <source>
        <dbReference type="EMBL" id="SJL11289.1"/>
    </source>
</evidence>
<reference evidence="3" key="1">
    <citation type="journal article" date="2017" name="Nat. Ecol. Evol.">
        <title>Genome expansion and lineage-specific genetic innovations in the forest pathogenic fungi Armillaria.</title>
        <authorList>
            <person name="Sipos G."/>
            <person name="Prasanna A.N."/>
            <person name="Walter M.C."/>
            <person name="O'Connor E."/>
            <person name="Balint B."/>
            <person name="Krizsan K."/>
            <person name="Kiss B."/>
            <person name="Hess J."/>
            <person name="Varga T."/>
            <person name="Slot J."/>
            <person name="Riley R."/>
            <person name="Boka B."/>
            <person name="Rigling D."/>
            <person name="Barry K."/>
            <person name="Lee J."/>
            <person name="Mihaltcheva S."/>
            <person name="LaButti K."/>
            <person name="Lipzen A."/>
            <person name="Waldron R."/>
            <person name="Moloney N.M."/>
            <person name="Sperisen C."/>
            <person name="Kredics L."/>
            <person name="Vagvoelgyi C."/>
            <person name="Patrignani A."/>
            <person name="Fitzpatrick D."/>
            <person name="Nagy I."/>
            <person name="Doyle S."/>
            <person name="Anderson J.B."/>
            <person name="Grigoriev I.V."/>
            <person name="Gueldener U."/>
            <person name="Muensterkoetter M."/>
            <person name="Nagy L.G."/>
        </authorList>
    </citation>
    <scope>NUCLEOTIDE SEQUENCE [LARGE SCALE GENOMIC DNA]</scope>
    <source>
        <strain evidence="3">C18/9</strain>
    </source>
</reference>
<evidence type="ECO:0000313" key="3">
    <source>
        <dbReference type="Proteomes" id="UP000219338"/>
    </source>
</evidence>
<dbReference type="EMBL" id="FUEG01000014">
    <property type="protein sequence ID" value="SJL11289.1"/>
    <property type="molecule type" value="Genomic_DNA"/>
</dbReference>
<evidence type="ECO:0000256" key="1">
    <source>
        <dbReference type="SAM" id="MobiDB-lite"/>
    </source>
</evidence>
<keyword evidence="3" id="KW-1185">Reference proteome</keyword>
<feature type="region of interest" description="Disordered" evidence="1">
    <location>
        <begin position="78"/>
        <end position="109"/>
    </location>
</feature>
<proteinExistence type="predicted"/>
<feature type="compositionally biased region" description="Polar residues" evidence="1">
    <location>
        <begin position="78"/>
        <end position="88"/>
    </location>
</feature>
<accession>A0A284RR85</accession>
<sequence>MSSDEENNASPESSALTKRMKSGWLVQMPQRSRPEGTPPLQRRPPSPIVIHSSPKPLRCKAKSEEDELAELASAFKRQCQSAPATNVASDVFGSRSEHREDIPRNDEDS</sequence>
<organism evidence="2 3">
    <name type="scientific">Armillaria ostoyae</name>
    <name type="common">Armillaria root rot fungus</name>
    <dbReference type="NCBI Taxonomy" id="47428"/>
    <lineage>
        <taxon>Eukaryota</taxon>
        <taxon>Fungi</taxon>
        <taxon>Dikarya</taxon>
        <taxon>Basidiomycota</taxon>
        <taxon>Agaricomycotina</taxon>
        <taxon>Agaricomycetes</taxon>
        <taxon>Agaricomycetidae</taxon>
        <taxon>Agaricales</taxon>
        <taxon>Marasmiineae</taxon>
        <taxon>Physalacriaceae</taxon>
        <taxon>Armillaria</taxon>
    </lineage>
</organism>
<gene>
    <name evidence="2" type="ORF">ARMOST_14692</name>
</gene>
<dbReference type="AlphaFoldDB" id="A0A284RR85"/>
<feature type="compositionally biased region" description="Basic and acidic residues" evidence="1">
    <location>
        <begin position="95"/>
        <end position="109"/>
    </location>
</feature>
<protein>
    <submittedName>
        <fullName evidence="2">Uncharacterized protein</fullName>
    </submittedName>
</protein>
<name>A0A284RR85_ARMOS</name>
<feature type="region of interest" description="Disordered" evidence="1">
    <location>
        <begin position="1"/>
        <end position="60"/>
    </location>
</feature>
<dbReference type="Proteomes" id="UP000219338">
    <property type="component" value="Unassembled WGS sequence"/>
</dbReference>